<dbReference type="GO" id="GO:0030289">
    <property type="term" value="C:protein phosphatase 4 complex"/>
    <property type="evidence" value="ECO:0007669"/>
    <property type="project" value="EnsemblFungi"/>
</dbReference>
<dbReference type="InterPro" id="IPR055236">
    <property type="entry name" value="EVH1_PP4R3"/>
</dbReference>
<dbReference type="GeneID" id="30199732"/>
<dbReference type="AlphaFoldDB" id="A0A1E3NW23"/>
<organism evidence="6 7">
    <name type="scientific">Wickerhamomyces anomalus (strain ATCC 58044 / CBS 1984 / NCYC 433 / NRRL Y-366-8)</name>
    <name type="common">Yeast</name>
    <name type="synonym">Hansenula anomala</name>
    <dbReference type="NCBI Taxonomy" id="683960"/>
    <lineage>
        <taxon>Eukaryota</taxon>
        <taxon>Fungi</taxon>
        <taxon>Dikarya</taxon>
        <taxon>Ascomycota</taxon>
        <taxon>Saccharomycotina</taxon>
        <taxon>Saccharomycetes</taxon>
        <taxon>Phaffomycetales</taxon>
        <taxon>Wickerhamomycetaceae</taxon>
        <taxon>Wickerhamomyces</taxon>
    </lineage>
</organism>
<feature type="compositionally biased region" description="Acidic residues" evidence="3">
    <location>
        <begin position="708"/>
        <end position="718"/>
    </location>
</feature>
<dbReference type="GO" id="GO:0006974">
    <property type="term" value="P:DNA damage response"/>
    <property type="evidence" value="ECO:0007669"/>
    <property type="project" value="EnsemblFungi"/>
</dbReference>
<reference evidence="6 7" key="1">
    <citation type="journal article" date="2016" name="Proc. Natl. Acad. Sci. U.S.A.">
        <title>Comparative genomics of biotechnologically important yeasts.</title>
        <authorList>
            <person name="Riley R."/>
            <person name="Haridas S."/>
            <person name="Wolfe K.H."/>
            <person name="Lopes M.R."/>
            <person name="Hittinger C.T."/>
            <person name="Goeker M."/>
            <person name="Salamov A.A."/>
            <person name="Wisecaver J.H."/>
            <person name="Long T.M."/>
            <person name="Calvey C.H."/>
            <person name="Aerts A.L."/>
            <person name="Barry K.W."/>
            <person name="Choi C."/>
            <person name="Clum A."/>
            <person name="Coughlan A.Y."/>
            <person name="Deshpande S."/>
            <person name="Douglass A.P."/>
            <person name="Hanson S.J."/>
            <person name="Klenk H.-P."/>
            <person name="LaButti K.M."/>
            <person name="Lapidus A."/>
            <person name="Lindquist E.A."/>
            <person name="Lipzen A.M."/>
            <person name="Meier-Kolthoff J.P."/>
            <person name="Ohm R.A."/>
            <person name="Otillar R.P."/>
            <person name="Pangilinan J.L."/>
            <person name="Peng Y."/>
            <person name="Rokas A."/>
            <person name="Rosa C.A."/>
            <person name="Scheuner C."/>
            <person name="Sibirny A.A."/>
            <person name="Slot J.C."/>
            <person name="Stielow J.B."/>
            <person name="Sun H."/>
            <person name="Kurtzman C.P."/>
            <person name="Blackwell M."/>
            <person name="Grigoriev I.V."/>
            <person name="Jeffries T.W."/>
        </authorList>
    </citation>
    <scope>NUCLEOTIDE SEQUENCE [LARGE SCALE GENOMIC DNA]</scope>
    <source>
        <strain evidence="7">ATCC 58044 / CBS 1984 / NCYC 433 / NRRL Y-366-8</strain>
    </source>
</reference>
<name>A0A1E3NW23_WICAA</name>
<evidence type="ECO:0000313" key="6">
    <source>
        <dbReference type="EMBL" id="ODQ56892.1"/>
    </source>
</evidence>
<dbReference type="OrthoDB" id="27483at2759"/>
<dbReference type="EMBL" id="KV454215">
    <property type="protein sequence ID" value="ODQ56892.1"/>
    <property type="molecule type" value="Genomic_DNA"/>
</dbReference>
<dbReference type="Gene3D" id="1.25.10.10">
    <property type="entry name" value="Leucine-rich Repeat Variant"/>
    <property type="match status" value="1"/>
</dbReference>
<evidence type="ECO:0000259" key="5">
    <source>
        <dbReference type="Pfam" id="PF22972"/>
    </source>
</evidence>
<dbReference type="InterPro" id="IPR016024">
    <property type="entry name" value="ARM-type_fold"/>
</dbReference>
<feature type="domain" description="Serine/threonine-protein phosphatase 4 regulatory subunit 3-like central" evidence="4">
    <location>
        <begin position="148"/>
        <end position="695"/>
    </location>
</feature>
<dbReference type="Pfam" id="PF22972">
    <property type="entry name" value="EVH1_PP4R3"/>
    <property type="match status" value="1"/>
</dbReference>
<accession>A0A1E3NW23</accession>
<dbReference type="PANTHER" id="PTHR23318:SF0">
    <property type="entry name" value="SERINE_THREONINE-PROTEIN PHOSPHATASE 4 REGULATORY SUBUNIT 3"/>
    <property type="match status" value="1"/>
</dbReference>
<dbReference type="GO" id="GO:0005654">
    <property type="term" value="C:nucleoplasm"/>
    <property type="evidence" value="ECO:0007669"/>
    <property type="project" value="TreeGrafter"/>
</dbReference>
<dbReference type="InterPro" id="IPR006887">
    <property type="entry name" value="P4R3-like_central_dom"/>
</dbReference>
<dbReference type="RefSeq" id="XP_019036099.1">
    <property type="nucleotide sequence ID" value="XM_019182486.1"/>
</dbReference>
<feature type="domain" description="PP4R3 EVH1-like" evidence="5">
    <location>
        <begin position="11"/>
        <end position="105"/>
    </location>
</feature>
<dbReference type="PANTHER" id="PTHR23318">
    <property type="entry name" value="ATP SYNTHASE GAMMA-RELATED"/>
    <property type="match status" value="1"/>
</dbReference>
<evidence type="ECO:0000256" key="2">
    <source>
        <dbReference type="ARBA" id="ARBA00023242"/>
    </source>
</evidence>
<dbReference type="GO" id="GO:2001034">
    <property type="term" value="P:positive regulation of double-strand break repair via nonhomologous end joining"/>
    <property type="evidence" value="ECO:0007669"/>
    <property type="project" value="EnsemblFungi"/>
</dbReference>
<evidence type="ECO:0000313" key="7">
    <source>
        <dbReference type="Proteomes" id="UP000094112"/>
    </source>
</evidence>
<dbReference type="STRING" id="683960.A0A1E3NW23"/>
<gene>
    <name evidence="6" type="ORF">WICANDRAFT_36909</name>
</gene>
<feature type="region of interest" description="Disordered" evidence="3">
    <location>
        <begin position="702"/>
        <end position="793"/>
    </location>
</feature>
<keyword evidence="2" id="KW-0539">Nucleus</keyword>
<dbReference type="InterPro" id="IPR051137">
    <property type="entry name" value="PP4R3-like"/>
</dbReference>
<evidence type="ECO:0000259" key="4">
    <source>
        <dbReference type="Pfam" id="PF04802"/>
    </source>
</evidence>
<dbReference type="InterPro" id="IPR011989">
    <property type="entry name" value="ARM-like"/>
</dbReference>
<dbReference type="GO" id="GO:1902660">
    <property type="term" value="P:negative regulation of glucose mediated signaling pathway"/>
    <property type="evidence" value="ECO:0007669"/>
    <property type="project" value="EnsemblFungi"/>
</dbReference>
<proteinExistence type="predicted"/>
<dbReference type="InterPro" id="IPR011993">
    <property type="entry name" value="PH-like_dom_sf"/>
</dbReference>
<comment type="subcellular location">
    <subcellularLocation>
        <location evidence="1">Nucleus</location>
    </subcellularLocation>
</comment>
<sequence>MTKTPKHQALRRVKVYLLEDAWIDNGTGYCFGEIDEDKVPYLIVRNELDQKDVLLKAKIEGSIQFQRQQDTLIVWTDTKGHNIALSFQEKEGCLSLCDFIIKCHRGKFAPLISLIAVISNDMDGDITELITGPINYPPLEPTAGDLIEISNCFNENPNSSYQKQSISNFIKNGNYISKLIDIFNESEQNRKIKNLHLLCNIVKTLILFNEGLIIEMILDDENIMGVVGMLEYDPDFPQFKSNHRSFLRDDSKFKEVLPVKDEHIKKLIKKTFKLQFLKDVVLARLLDDPTFNLISTLIHFNQVEIIEFLEKGTFIDELFKLYQDEDNTEDTTIQKRDGIKLLHQFILIAKNLQPHQKTSFFKSLIKKGLFKTINFVMKDNSTEIRVIGTELIVTIIEHDVLLINGVVDDEEEEGEEVNDDDNDDNDDFKHGNGNFFNGFDYEQDEEPPHITYRHREIVLSDDMTLLIILTQFLLEDNDPGLKIQAFEALKSLLDPVNNLNSAIMNNDDSMIDQLDATKFFKAFYDKVAPILFKPLMNIERKDDNQHNDELFIYLCELINFCSKDKSISRSFFLENHILIGITQLIKPTHKLQLRLAAVRSIKSIILLNDDYYTRYIISNNILEQVFELFDETNGISNLANSTVLDLLEMILLGIDKLDKRKNVKLLATYIVSNFKASLDSVDSVSSGKDLIKFAEQDVVNTSTTTNELNDDENYEDDDTLTRPPEISTEPLDEEDVLNNEEILKEKSLNRTSNKVPEKRSREEDFESSHEIKKKNSLREKFSNAGKKIASKFK</sequence>
<dbReference type="Gene3D" id="2.30.29.30">
    <property type="entry name" value="Pleckstrin-homology domain (PH domain)/Phosphotyrosine-binding domain (PTB)"/>
    <property type="match status" value="1"/>
</dbReference>
<keyword evidence="7" id="KW-1185">Reference proteome</keyword>
<dbReference type="GO" id="GO:2000002">
    <property type="term" value="P:negative regulation of DNA damage checkpoint"/>
    <property type="evidence" value="ECO:0007669"/>
    <property type="project" value="EnsemblFungi"/>
</dbReference>
<dbReference type="Pfam" id="PF04802">
    <property type="entry name" value="PP4R3"/>
    <property type="match status" value="1"/>
</dbReference>
<evidence type="ECO:0000256" key="1">
    <source>
        <dbReference type="ARBA" id="ARBA00004123"/>
    </source>
</evidence>
<feature type="compositionally biased region" description="Basic and acidic residues" evidence="3">
    <location>
        <begin position="755"/>
        <end position="770"/>
    </location>
</feature>
<dbReference type="GO" id="GO:0072542">
    <property type="term" value="F:protein phosphatase activator activity"/>
    <property type="evidence" value="ECO:0007669"/>
    <property type="project" value="TreeGrafter"/>
</dbReference>
<dbReference type="SUPFAM" id="SSF48371">
    <property type="entry name" value="ARM repeat"/>
    <property type="match status" value="1"/>
</dbReference>
<protein>
    <submittedName>
        <fullName evidence="6">Uncharacterized protein</fullName>
    </submittedName>
</protein>
<dbReference type="Proteomes" id="UP000094112">
    <property type="component" value="Unassembled WGS sequence"/>
</dbReference>
<evidence type="ECO:0000256" key="3">
    <source>
        <dbReference type="SAM" id="MobiDB-lite"/>
    </source>
</evidence>
<dbReference type="GO" id="GO:0051598">
    <property type="term" value="P:meiotic recombination checkpoint signaling"/>
    <property type="evidence" value="ECO:0007669"/>
    <property type="project" value="EnsemblFungi"/>
</dbReference>